<dbReference type="EMBL" id="JACGXN010000013">
    <property type="protein sequence ID" value="MBA8881305.1"/>
    <property type="molecule type" value="Genomic_DNA"/>
</dbReference>
<dbReference type="Proteomes" id="UP000549052">
    <property type="component" value="Unassembled WGS sequence"/>
</dbReference>
<dbReference type="RefSeq" id="WP_182551903.1">
    <property type="nucleotide sequence ID" value="NZ_JACGXN010000013.1"/>
</dbReference>
<dbReference type="InterPro" id="IPR032710">
    <property type="entry name" value="NTF2-like_dom_sf"/>
</dbReference>
<accession>A0A839ET65</accession>
<keyword evidence="1" id="KW-0413">Isomerase</keyword>
<dbReference type="SUPFAM" id="SSF54427">
    <property type="entry name" value="NTF2-like"/>
    <property type="match status" value="1"/>
</dbReference>
<reference evidence="1 2" key="1">
    <citation type="submission" date="2020-07" db="EMBL/GenBank/DDBJ databases">
        <title>Genomic Encyclopedia of Type Strains, Phase IV (KMG-V): Genome sequencing to study the core and pangenomes of soil and plant-associated prokaryotes.</title>
        <authorList>
            <person name="Whitman W."/>
        </authorList>
    </citation>
    <scope>NUCLEOTIDE SEQUENCE [LARGE SCALE GENOMIC DNA]</scope>
    <source>
        <strain evidence="1 2">AN3</strain>
    </source>
</reference>
<dbReference type="AlphaFoldDB" id="A0A839ET65"/>
<proteinExistence type="predicted"/>
<comment type="caution">
    <text evidence="1">The sequence shown here is derived from an EMBL/GenBank/DDBJ whole genome shotgun (WGS) entry which is preliminary data.</text>
</comment>
<keyword evidence="2" id="KW-1185">Reference proteome</keyword>
<protein>
    <submittedName>
        <fullName evidence="1">Ketosteroid isomerase-like protein</fullName>
    </submittedName>
</protein>
<dbReference type="GO" id="GO:0016853">
    <property type="term" value="F:isomerase activity"/>
    <property type="evidence" value="ECO:0007669"/>
    <property type="project" value="UniProtKB-KW"/>
</dbReference>
<gene>
    <name evidence="1" type="ORF">FHW16_005043</name>
</gene>
<name>A0A839ET65_9HYPH</name>
<evidence type="ECO:0000313" key="1">
    <source>
        <dbReference type="EMBL" id="MBA8881305.1"/>
    </source>
</evidence>
<dbReference type="Gene3D" id="3.10.450.50">
    <property type="match status" value="1"/>
</dbReference>
<sequence length="156" mass="17795">MNGNTTDNNRALIRLVYEKTRDGGPQSTAALLDSEFVARIGDSVPWGGIYQGPDHYLGTCVRQYSLYLEPTSVVYETLNSQDDEVHALVHLKMHEGDATVPFLHTWTIRDDKVIRLNSVCLQPGLLITPLSTARRKRSKRLKLYERLMLIKRRQTV</sequence>
<evidence type="ECO:0000313" key="2">
    <source>
        <dbReference type="Proteomes" id="UP000549052"/>
    </source>
</evidence>
<organism evidence="1 2">
    <name type="scientific">Phyllobacterium myrsinacearum</name>
    <dbReference type="NCBI Taxonomy" id="28101"/>
    <lineage>
        <taxon>Bacteria</taxon>
        <taxon>Pseudomonadati</taxon>
        <taxon>Pseudomonadota</taxon>
        <taxon>Alphaproteobacteria</taxon>
        <taxon>Hyphomicrobiales</taxon>
        <taxon>Phyllobacteriaceae</taxon>
        <taxon>Phyllobacterium</taxon>
    </lineage>
</organism>